<comment type="caution">
    <text evidence="1">The sequence shown here is derived from an EMBL/GenBank/DDBJ whole genome shotgun (WGS) entry which is preliminary data.</text>
</comment>
<name>A0AAW0YKN1_CHEQU</name>
<sequence length="188" mass="20575">SGTTESVGITSEDDIVEEEERGITIMGSAQESPASGVRVEGTAFMYTVVVTAEGVEDWSENVTEGSSMMVRRPVGDEEQGEVLMGVEMPQLTFLTEYQVNLTCHFGPVTVQCGTTKTYTALPLLLTKMDGMTVVYTVLEGRAGWQQQEARCHRGEGTLVSLPTHYEADLLRDALLKTSSVPLLDTYWL</sequence>
<feature type="non-terminal residue" evidence="1">
    <location>
        <position position="1"/>
    </location>
</feature>
<protein>
    <submittedName>
        <fullName evidence="1">Uncharacterized protein</fullName>
    </submittedName>
</protein>
<feature type="non-terminal residue" evidence="1">
    <location>
        <position position="188"/>
    </location>
</feature>
<proteinExistence type="predicted"/>
<reference evidence="1 2" key="1">
    <citation type="journal article" date="2024" name="BMC Genomics">
        <title>Genome assembly of redclaw crayfish (Cherax quadricarinatus) provides insights into its immune adaptation and hypoxia tolerance.</title>
        <authorList>
            <person name="Liu Z."/>
            <person name="Zheng J."/>
            <person name="Li H."/>
            <person name="Fang K."/>
            <person name="Wang S."/>
            <person name="He J."/>
            <person name="Zhou D."/>
            <person name="Weng S."/>
            <person name="Chi M."/>
            <person name="Gu Z."/>
            <person name="He J."/>
            <person name="Li F."/>
            <person name="Wang M."/>
        </authorList>
    </citation>
    <scope>NUCLEOTIDE SEQUENCE [LARGE SCALE GENOMIC DNA]</scope>
    <source>
        <strain evidence="1">ZL_2023a</strain>
    </source>
</reference>
<evidence type="ECO:0000313" key="2">
    <source>
        <dbReference type="Proteomes" id="UP001445076"/>
    </source>
</evidence>
<accession>A0AAW0YKN1</accession>
<dbReference type="EMBL" id="JARKIK010000005">
    <property type="protein sequence ID" value="KAK8752046.1"/>
    <property type="molecule type" value="Genomic_DNA"/>
</dbReference>
<dbReference type="Proteomes" id="UP001445076">
    <property type="component" value="Unassembled WGS sequence"/>
</dbReference>
<evidence type="ECO:0000313" key="1">
    <source>
        <dbReference type="EMBL" id="KAK8752046.1"/>
    </source>
</evidence>
<gene>
    <name evidence="1" type="ORF">OTU49_011787</name>
</gene>
<dbReference type="AlphaFoldDB" id="A0AAW0YKN1"/>
<organism evidence="1 2">
    <name type="scientific">Cherax quadricarinatus</name>
    <name type="common">Australian red claw crayfish</name>
    <dbReference type="NCBI Taxonomy" id="27406"/>
    <lineage>
        <taxon>Eukaryota</taxon>
        <taxon>Metazoa</taxon>
        <taxon>Ecdysozoa</taxon>
        <taxon>Arthropoda</taxon>
        <taxon>Crustacea</taxon>
        <taxon>Multicrustacea</taxon>
        <taxon>Malacostraca</taxon>
        <taxon>Eumalacostraca</taxon>
        <taxon>Eucarida</taxon>
        <taxon>Decapoda</taxon>
        <taxon>Pleocyemata</taxon>
        <taxon>Astacidea</taxon>
        <taxon>Parastacoidea</taxon>
        <taxon>Parastacidae</taxon>
        <taxon>Cherax</taxon>
    </lineage>
</organism>
<keyword evidence="2" id="KW-1185">Reference proteome</keyword>